<evidence type="ECO:0000313" key="4">
    <source>
        <dbReference type="EMBL" id="PRW61246.1"/>
    </source>
</evidence>
<evidence type="ECO:0000256" key="1">
    <source>
        <dbReference type="PROSITE-ProRule" id="PRU10141"/>
    </source>
</evidence>
<feature type="domain" description="Protein kinase" evidence="3">
    <location>
        <begin position="138"/>
        <end position="391"/>
    </location>
</feature>
<dbReference type="PANTHER" id="PTHR44329">
    <property type="entry name" value="SERINE/THREONINE-PROTEIN KINASE TNNI3K-RELATED"/>
    <property type="match status" value="1"/>
</dbReference>
<keyword evidence="5" id="KW-1185">Reference proteome</keyword>
<feature type="region of interest" description="Disordered" evidence="2">
    <location>
        <begin position="1"/>
        <end position="53"/>
    </location>
</feature>
<feature type="compositionally biased region" description="Low complexity" evidence="2">
    <location>
        <begin position="13"/>
        <end position="26"/>
    </location>
</feature>
<dbReference type="SUPFAM" id="SSF56112">
    <property type="entry name" value="Protein kinase-like (PK-like)"/>
    <property type="match status" value="1"/>
</dbReference>
<dbReference type="Proteomes" id="UP000239899">
    <property type="component" value="Unassembled WGS sequence"/>
</dbReference>
<comment type="caution">
    <text evidence="4">The sequence shown here is derived from an EMBL/GenBank/DDBJ whole genome shotgun (WGS) entry which is preliminary data.</text>
</comment>
<dbReference type="InterPro" id="IPR051681">
    <property type="entry name" value="Ser/Thr_Kinases-Pseudokinases"/>
</dbReference>
<sequence length="402" mass="41624">MLSPNGPTGGDGAAPVGAAAADAATASRPGKGRGGAPTAPSAPPPAASKLSTGRAANPGWFANFLPTDYATRSSAPTTASLGRADPLHLYLTGSQAAGSASASRSSRQSGATTGTGSAGQPPRAGSGLGAFEIPFSELEIVRVLGEGSYGRVYLAEWHATPCAVKLLLSDAPAGTSSSAPHPISSSLLSKLEEEADVMLALRHPNCVSIMGIVASPPCLVTEYCEFGSLTAVLWAAREDQDKAAALTWGRRLAIALDAAKVGDYNLSKIYQESSTGRSSTAAAMNPRWLSPEVMQGERAGPPADVFAFGVCLWELLTWQLPWQAANPWQVVAAVTRGDRLPLPSSAELPGPHRLPPPQYKAFLALLVRCWAQHPAERPTFGAVIESLRALLQAVGPEGSMQS</sequence>
<dbReference type="InterPro" id="IPR017441">
    <property type="entry name" value="Protein_kinase_ATP_BS"/>
</dbReference>
<evidence type="ECO:0000313" key="5">
    <source>
        <dbReference type="Proteomes" id="UP000239899"/>
    </source>
</evidence>
<reference evidence="4 5" key="1">
    <citation type="journal article" date="2018" name="Plant J.">
        <title>Genome sequences of Chlorella sorokiniana UTEX 1602 and Micractinium conductrix SAG 241.80: implications to maltose excretion by a green alga.</title>
        <authorList>
            <person name="Arriola M.B."/>
            <person name="Velmurugan N."/>
            <person name="Zhang Y."/>
            <person name="Plunkett M.H."/>
            <person name="Hondzo H."/>
            <person name="Barney B.M."/>
        </authorList>
    </citation>
    <scope>NUCLEOTIDE SEQUENCE [LARGE SCALE GENOMIC DNA]</scope>
    <source>
        <strain evidence="5">UTEX 1602</strain>
    </source>
</reference>
<feature type="binding site" evidence="1">
    <location>
        <position position="165"/>
    </location>
    <ligand>
        <name>ATP</name>
        <dbReference type="ChEBI" id="CHEBI:30616"/>
    </ligand>
</feature>
<dbReference type="GO" id="GO:0004674">
    <property type="term" value="F:protein serine/threonine kinase activity"/>
    <property type="evidence" value="ECO:0007669"/>
    <property type="project" value="TreeGrafter"/>
</dbReference>
<dbReference type="OrthoDB" id="339325at2759"/>
<dbReference type="PROSITE" id="PS00107">
    <property type="entry name" value="PROTEIN_KINASE_ATP"/>
    <property type="match status" value="1"/>
</dbReference>
<keyword evidence="1" id="KW-0547">Nucleotide-binding</keyword>
<dbReference type="PROSITE" id="PS50011">
    <property type="entry name" value="PROTEIN_KINASE_DOM"/>
    <property type="match status" value="1"/>
</dbReference>
<evidence type="ECO:0000256" key="2">
    <source>
        <dbReference type="SAM" id="MobiDB-lite"/>
    </source>
</evidence>
<dbReference type="EMBL" id="LHPG02000001">
    <property type="protein sequence ID" value="PRW61246.1"/>
    <property type="molecule type" value="Genomic_DNA"/>
</dbReference>
<protein>
    <submittedName>
        <fullName evidence="4">Serine threonine-kinase CTR1</fullName>
    </submittedName>
</protein>
<feature type="region of interest" description="Disordered" evidence="2">
    <location>
        <begin position="98"/>
        <end position="125"/>
    </location>
</feature>
<keyword evidence="1" id="KW-0067">ATP-binding</keyword>
<dbReference type="Gene3D" id="3.30.200.20">
    <property type="entry name" value="Phosphorylase Kinase, domain 1"/>
    <property type="match status" value="1"/>
</dbReference>
<dbReference type="InterPro" id="IPR001245">
    <property type="entry name" value="Ser-Thr/Tyr_kinase_cat_dom"/>
</dbReference>
<dbReference type="InterPro" id="IPR011009">
    <property type="entry name" value="Kinase-like_dom_sf"/>
</dbReference>
<feature type="compositionally biased region" description="Low complexity" evidence="2">
    <location>
        <begin position="98"/>
        <end position="120"/>
    </location>
</feature>
<gene>
    <name evidence="4" type="ORF">C2E21_0620</name>
</gene>
<accession>A0A2P6U4L8</accession>
<name>A0A2P6U4L8_CHLSO</name>
<dbReference type="STRING" id="3076.A0A2P6U4L8"/>
<organism evidence="4 5">
    <name type="scientific">Chlorella sorokiniana</name>
    <name type="common">Freshwater green alga</name>
    <dbReference type="NCBI Taxonomy" id="3076"/>
    <lineage>
        <taxon>Eukaryota</taxon>
        <taxon>Viridiplantae</taxon>
        <taxon>Chlorophyta</taxon>
        <taxon>core chlorophytes</taxon>
        <taxon>Trebouxiophyceae</taxon>
        <taxon>Chlorellales</taxon>
        <taxon>Chlorellaceae</taxon>
        <taxon>Chlorella clade</taxon>
        <taxon>Chlorella</taxon>
    </lineage>
</organism>
<dbReference type="Gene3D" id="1.10.510.10">
    <property type="entry name" value="Transferase(Phosphotransferase) domain 1"/>
    <property type="match status" value="1"/>
</dbReference>
<dbReference type="InterPro" id="IPR000719">
    <property type="entry name" value="Prot_kinase_dom"/>
</dbReference>
<dbReference type="AlphaFoldDB" id="A0A2P6U4L8"/>
<dbReference type="GO" id="GO:0005524">
    <property type="term" value="F:ATP binding"/>
    <property type="evidence" value="ECO:0007669"/>
    <property type="project" value="UniProtKB-UniRule"/>
</dbReference>
<dbReference type="Pfam" id="PF07714">
    <property type="entry name" value="PK_Tyr_Ser-Thr"/>
    <property type="match status" value="2"/>
</dbReference>
<proteinExistence type="predicted"/>
<evidence type="ECO:0000259" key="3">
    <source>
        <dbReference type="PROSITE" id="PS50011"/>
    </source>
</evidence>